<proteinExistence type="inferred from homology"/>
<dbReference type="Gene3D" id="1.10.287.950">
    <property type="entry name" value="Methyl-accepting chemotaxis protein"/>
    <property type="match status" value="1"/>
</dbReference>
<dbReference type="SMART" id="SM00304">
    <property type="entry name" value="HAMP"/>
    <property type="match status" value="2"/>
</dbReference>
<dbReference type="SMART" id="SM00283">
    <property type="entry name" value="MA"/>
    <property type="match status" value="1"/>
</dbReference>
<feature type="transmembrane region" description="Helical" evidence="3">
    <location>
        <begin position="135"/>
        <end position="155"/>
    </location>
</feature>
<evidence type="ECO:0000256" key="2">
    <source>
        <dbReference type="ARBA" id="ARBA00029447"/>
    </source>
</evidence>
<comment type="similarity">
    <text evidence="2">Belongs to the methyl-accepting chemotaxis (MCP) protein family.</text>
</comment>
<sequence length="583" mass="63628">MGIKKGTSIRVKLTISFLAVILLMVTAIFAYQLYDTWKERVKTTIEKEKLFVAEQSAAVSDLMSMEDMNAVKTFAVQLKKSSPDLAYYIFRDRDGKIFEHSFKGKIPAELKNVGLSPKETVQELVVKPFGKVINISYPLASYGIDIYGTMTAGFYKVSFLDILKERSMVIALFYLVALFIGTVVSMAISSRMVEPLNSLMAGIEAVGRGESDVRLPVKSSDEFGKIAVVFNETLDKLREYIQTDEERKKVQENVIKFLEVVSTAAEGDLTVRAPVTADVFGSIADAFNLMVDELSYLFRDVKNTARSVGEESFRLLDMLKKMADGAENQMVQLKGATEAVNGTVDATIKISDETGEATRISVEASEAASKGGELVNQSIEGMKVVRATVQTINKKMKMLSERIIEIGTISGLISEVASRTNLLAMNASIEAARAGEAGKGFVVIAEEIRRLADKSAEATKQITNIIRAIQTEASEISTSLEDETGIVEKQAVLASETGIAFTEIEGSVDKTKGIVSEIFQLSQIQREMAGDVVLSMESVNGISLELLTLVQDSTEISGKLSGSSKELLASVEKFRISEEGETV</sequence>
<feature type="domain" description="HAMP" evidence="5">
    <location>
        <begin position="190"/>
        <end position="242"/>
    </location>
</feature>
<reference evidence="6" key="1">
    <citation type="submission" date="2018-06" db="EMBL/GenBank/DDBJ databases">
        <authorList>
            <person name="Zhirakovskaya E."/>
        </authorList>
    </citation>
    <scope>NUCLEOTIDE SEQUENCE</scope>
</reference>
<evidence type="ECO:0000313" key="6">
    <source>
        <dbReference type="EMBL" id="VAX31126.1"/>
    </source>
</evidence>
<dbReference type="GO" id="GO:0016020">
    <property type="term" value="C:membrane"/>
    <property type="evidence" value="ECO:0007669"/>
    <property type="project" value="InterPro"/>
</dbReference>
<evidence type="ECO:0000259" key="4">
    <source>
        <dbReference type="PROSITE" id="PS50111"/>
    </source>
</evidence>
<gene>
    <name evidence="6" type="ORF">MNBD_NITROSPIRAE02-492</name>
</gene>
<dbReference type="PANTHER" id="PTHR32089:SF114">
    <property type="entry name" value="METHYL-ACCEPTING CHEMOTAXIS PROTEIN MCPB"/>
    <property type="match status" value="1"/>
</dbReference>
<dbReference type="GO" id="GO:0007165">
    <property type="term" value="P:signal transduction"/>
    <property type="evidence" value="ECO:0007669"/>
    <property type="project" value="UniProtKB-KW"/>
</dbReference>
<dbReference type="SUPFAM" id="SSF58104">
    <property type="entry name" value="Methyl-accepting chemotaxis protein (MCP) signaling domain"/>
    <property type="match status" value="1"/>
</dbReference>
<dbReference type="InterPro" id="IPR004089">
    <property type="entry name" value="MCPsignal_dom"/>
</dbReference>
<protein>
    <recommendedName>
        <fullName evidence="7">Methyl-accepting chemotaxis protein</fullName>
    </recommendedName>
</protein>
<feature type="domain" description="Methyl-accepting transducer" evidence="4">
    <location>
        <begin position="304"/>
        <end position="540"/>
    </location>
</feature>
<keyword evidence="3" id="KW-0812">Transmembrane</keyword>
<evidence type="ECO:0000256" key="3">
    <source>
        <dbReference type="SAM" id="Phobius"/>
    </source>
</evidence>
<keyword evidence="3" id="KW-1133">Transmembrane helix</keyword>
<dbReference type="SUPFAM" id="SSF158472">
    <property type="entry name" value="HAMP domain-like"/>
    <property type="match status" value="1"/>
</dbReference>
<dbReference type="Pfam" id="PF00015">
    <property type="entry name" value="MCPsignal"/>
    <property type="match status" value="1"/>
</dbReference>
<organism evidence="6">
    <name type="scientific">hydrothermal vent metagenome</name>
    <dbReference type="NCBI Taxonomy" id="652676"/>
    <lineage>
        <taxon>unclassified sequences</taxon>
        <taxon>metagenomes</taxon>
        <taxon>ecological metagenomes</taxon>
    </lineage>
</organism>
<dbReference type="CDD" id="cd06225">
    <property type="entry name" value="HAMP"/>
    <property type="match status" value="2"/>
</dbReference>
<dbReference type="Gene3D" id="6.10.340.10">
    <property type="match status" value="1"/>
</dbReference>
<dbReference type="PROSITE" id="PS50111">
    <property type="entry name" value="CHEMOTAXIS_TRANSDUC_2"/>
    <property type="match status" value="1"/>
</dbReference>
<evidence type="ECO:0008006" key="7">
    <source>
        <dbReference type="Google" id="ProtNLM"/>
    </source>
</evidence>
<accession>A0A3B1CKR8</accession>
<dbReference type="PANTHER" id="PTHR32089">
    <property type="entry name" value="METHYL-ACCEPTING CHEMOTAXIS PROTEIN MCPB"/>
    <property type="match status" value="1"/>
</dbReference>
<feature type="transmembrane region" description="Helical" evidence="3">
    <location>
        <begin position="12"/>
        <end position="34"/>
    </location>
</feature>
<feature type="domain" description="HAMP" evidence="5">
    <location>
        <begin position="248"/>
        <end position="299"/>
    </location>
</feature>
<dbReference type="Pfam" id="PF00672">
    <property type="entry name" value="HAMP"/>
    <property type="match status" value="1"/>
</dbReference>
<evidence type="ECO:0000259" key="5">
    <source>
        <dbReference type="PROSITE" id="PS50885"/>
    </source>
</evidence>
<dbReference type="InterPro" id="IPR003660">
    <property type="entry name" value="HAMP_dom"/>
</dbReference>
<name>A0A3B1CKR8_9ZZZZ</name>
<evidence type="ECO:0000256" key="1">
    <source>
        <dbReference type="ARBA" id="ARBA00023224"/>
    </source>
</evidence>
<keyword evidence="3" id="KW-0472">Membrane</keyword>
<keyword evidence="1" id="KW-0807">Transducer</keyword>
<dbReference type="PROSITE" id="PS50885">
    <property type="entry name" value="HAMP"/>
    <property type="match status" value="2"/>
</dbReference>
<feature type="transmembrane region" description="Helical" evidence="3">
    <location>
        <begin position="167"/>
        <end position="188"/>
    </location>
</feature>
<dbReference type="AlphaFoldDB" id="A0A3B1CKR8"/>
<dbReference type="EMBL" id="UOGH01000197">
    <property type="protein sequence ID" value="VAX31126.1"/>
    <property type="molecule type" value="Genomic_DNA"/>
</dbReference>